<organism evidence="1 2">
    <name type="scientific">Dioscorea alata</name>
    <name type="common">Purple yam</name>
    <dbReference type="NCBI Taxonomy" id="55571"/>
    <lineage>
        <taxon>Eukaryota</taxon>
        <taxon>Viridiplantae</taxon>
        <taxon>Streptophyta</taxon>
        <taxon>Embryophyta</taxon>
        <taxon>Tracheophyta</taxon>
        <taxon>Spermatophyta</taxon>
        <taxon>Magnoliopsida</taxon>
        <taxon>Liliopsida</taxon>
        <taxon>Dioscoreales</taxon>
        <taxon>Dioscoreaceae</taxon>
        <taxon>Dioscorea</taxon>
    </lineage>
</organism>
<reference evidence="2" key="1">
    <citation type="journal article" date="2022" name="Nat. Commun.">
        <title>Chromosome evolution and the genetic basis of agronomically important traits in greater yam.</title>
        <authorList>
            <person name="Bredeson J.V."/>
            <person name="Lyons J.B."/>
            <person name="Oniyinde I.O."/>
            <person name="Okereke N.R."/>
            <person name="Kolade O."/>
            <person name="Nnabue I."/>
            <person name="Nwadili C.O."/>
            <person name="Hribova E."/>
            <person name="Parker M."/>
            <person name="Nwogha J."/>
            <person name="Shu S."/>
            <person name="Carlson J."/>
            <person name="Kariba R."/>
            <person name="Muthemba S."/>
            <person name="Knop K."/>
            <person name="Barton G.J."/>
            <person name="Sherwood A.V."/>
            <person name="Lopez-Montes A."/>
            <person name="Asiedu R."/>
            <person name="Jamnadass R."/>
            <person name="Muchugi A."/>
            <person name="Goodstein D."/>
            <person name="Egesi C.N."/>
            <person name="Featherston J."/>
            <person name="Asfaw A."/>
            <person name="Simpson G.G."/>
            <person name="Dolezel J."/>
            <person name="Hendre P.S."/>
            <person name="Van Deynze A."/>
            <person name="Kumar P.L."/>
            <person name="Obidiegwu J.E."/>
            <person name="Bhattacharjee R."/>
            <person name="Rokhsar D.S."/>
        </authorList>
    </citation>
    <scope>NUCLEOTIDE SEQUENCE [LARGE SCALE GENOMIC DNA]</scope>
    <source>
        <strain evidence="2">cv. TDa95/00328</strain>
    </source>
</reference>
<gene>
    <name evidence="1" type="ORF">IHE45_04G086000</name>
</gene>
<protein>
    <submittedName>
        <fullName evidence="1">Uncharacterized protein</fullName>
    </submittedName>
</protein>
<dbReference type="EMBL" id="CM037014">
    <property type="protein sequence ID" value="KAH7686156.1"/>
    <property type="molecule type" value="Genomic_DNA"/>
</dbReference>
<evidence type="ECO:0000313" key="2">
    <source>
        <dbReference type="Proteomes" id="UP000827976"/>
    </source>
</evidence>
<sequence length="91" mass="10010">MTSFHPSSTLKNTITILYLLLLLLSQSHGYRLRGIGFPITGAQPEAHRRNADMIGRTFNMLPRGVPIPPSGPSKRHNSAIDSINEQGFNSP</sequence>
<dbReference type="Proteomes" id="UP000827976">
    <property type="component" value="Chromosome 4"/>
</dbReference>
<keyword evidence="2" id="KW-1185">Reference proteome</keyword>
<accession>A0ACB7WDL4</accession>
<comment type="caution">
    <text evidence="1">The sequence shown here is derived from an EMBL/GenBank/DDBJ whole genome shotgun (WGS) entry which is preliminary data.</text>
</comment>
<evidence type="ECO:0000313" key="1">
    <source>
        <dbReference type="EMBL" id="KAH7686156.1"/>
    </source>
</evidence>
<name>A0ACB7WDL4_DIOAL</name>
<proteinExistence type="predicted"/>